<evidence type="ECO:0000256" key="1">
    <source>
        <dbReference type="ARBA" id="ARBA00022898"/>
    </source>
</evidence>
<dbReference type="InterPro" id="IPR000192">
    <property type="entry name" value="Aminotrans_V_dom"/>
</dbReference>
<dbReference type="InterPro" id="IPR015421">
    <property type="entry name" value="PyrdxlP-dep_Trfase_major"/>
</dbReference>
<feature type="domain" description="Aminotransferase class V" evidence="2">
    <location>
        <begin position="14"/>
        <end position="176"/>
    </location>
</feature>
<dbReference type="InterPro" id="IPR015424">
    <property type="entry name" value="PyrdxlP-dep_Trfase"/>
</dbReference>
<dbReference type="OrthoDB" id="5978656at2759"/>
<dbReference type="Pfam" id="PF00266">
    <property type="entry name" value="Aminotran_5"/>
    <property type="match status" value="1"/>
</dbReference>
<dbReference type="PANTHER" id="PTHR43092">
    <property type="entry name" value="L-CYSTEINE DESULFHYDRASE"/>
    <property type="match status" value="1"/>
</dbReference>
<gene>
    <name evidence="3" type="ORF">OS493_013786</name>
</gene>
<accession>A0A9X0D4U0</accession>
<proteinExistence type="predicted"/>
<dbReference type="PANTHER" id="PTHR43092:SF2">
    <property type="entry name" value="HERCYNYLCYSTEINE SULFOXIDE LYASE"/>
    <property type="match status" value="1"/>
</dbReference>
<dbReference type="SUPFAM" id="SSF53383">
    <property type="entry name" value="PLP-dependent transferases"/>
    <property type="match status" value="1"/>
</dbReference>
<organism evidence="3 4">
    <name type="scientific">Desmophyllum pertusum</name>
    <dbReference type="NCBI Taxonomy" id="174260"/>
    <lineage>
        <taxon>Eukaryota</taxon>
        <taxon>Metazoa</taxon>
        <taxon>Cnidaria</taxon>
        <taxon>Anthozoa</taxon>
        <taxon>Hexacorallia</taxon>
        <taxon>Scleractinia</taxon>
        <taxon>Caryophylliina</taxon>
        <taxon>Caryophylliidae</taxon>
        <taxon>Desmophyllum</taxon>
    </lineage>
</organism>
<dbReference type="Gene3D" id="3.40.640.10">
    <property type="entry name" value="Type I PLP-dependent aspartate aminotransferase-like (Major domain)"/>
    <property type="match status" value="1"/>
</dbReference>
<evidence type="ECO:0000313" key="3">
    <source>
        <dbReference type="EMBL" id="KAJ7385753.1"/>
    </source>
</evidence>
<dbReference type="AlphaFoldDB" id="A0A9X0D4U0"/>
<comment type="caution">
    <text evidence="3">The sequence shown here is derived from an EMBL/GenBank/DDBJ whole genome shotgun (WGS) entry which is preliminary data.</text>
</comment>
<sequence>MEAPVQKRSCEEILEQIKNTLESGTRLALFGHIPSNYPVVMPVEEMVTLCHSKGVPVLIDGAHALGSLALNLESLKADFYVANAHKWLACPKGCAFLHVSKEHQPMIKPLVVSSGFGAGFNSQFIWTGLRDYSPYLALNTVLDFWEAMDPERIRKYNNTLANKAASMLAERWKTGLLSHADMFGPMVLIRLPEVLLDCVTQHGKEQAVKAHAEMVQAKLHYEFSIEVPVKLIQERLHTRISAHVYNQLGDYTKLCDAILVMADDACNNPSAYDTYKDYR</sequence>
<dbReference type="Proteomes" id="UP001163046">
    <property type="component" value="Unassembled WGS sequence"/>
</dbReference>
<name>A0A9X0D4U0_9CNID</name>
<keyword evidence="4" id="KW-1185">Reference proteome</keyword>
<dbReference type="InterPro" id="IPR015422">
    <property type="entry name" value="PyrdxlP-dep_Trfase_small"/>
</dbReference>
<protein>
    <recommendedName>
        <fullName evidence="2">Aminotransferase class V domain-containing protein</fullName>
    </recommendedName>
</protein>
<evidence type="ECO:0000259" key="2">
    <source>
        <dbReference type="Pfam" id="PF00266"/>
    </source>
</evidence>
<keyword evidence="1" id="KW-0663">Pyridoxal phosphate</keyword>
<dbReference type="EMBL" id="MU825879">
    <property type="protein sequence ID" value="KAJ7385753.1"/>
    <property type="molecule type" value="Genomic_DNA"/>
</dbReference>
<reference evidence="3" key="1">
    <citation type="submission" date="2023-01" db="EMBL/GenBank/DDBJ databases">
        <title>Genome assembly of the deep-sea coral Lophelia pertusa.</title>
        <authorList>
            <person name="Herrera S."/>
            <person name="Cordes E."/>
        </authorList>
    </citation>
    <scope>NUCLEOTIDE SEQUENCE</scope>
    <source>
        <strain evidence="3">USNM1676648</strain>
        <tissue evidence="3">Polyp</tissue>
    </source>
</reference>
<dbReference type="Gene3D" id="3.90.1150.10">
    <property type="entry name" value="Aspartate Aminotransferase, domain 1"/>
    <property type="match status" value="1"/>
</dbReference>
<evidence type="ECO:0000313" key="4">
    <source>
        <dbReference type="Proteomes" id="UP001163046"/>
    </source>
</evidence>